<evidence type="ECO:0000313" key="4">
    <source>
        <dbReference type="EMBL" id="CAE8735317.1"/>
    </source>
</evidence>
<feature type="domain" description="Cilia- and flagella-associated protein 61 N-terminal" evidence="2">
    <location>
        <begin position="14"/>
        <end position="306"/>
    </location>
</feature>
<dbReference type="OrthoDB" id="441013at2759"/>
<comment type="caution">
    <text evidence="4">The sequence shown here is derived from an EMBL/GenBank/DDBJ whole genome shotgun (WGS) entry which is preliminary data.</text>
</comment>
<evidence type="ECO:0000313" key="6">
    <source>
        <dbReference type="Proteomes" id="UP000654075"/>
    </source>
</evidence>
<name>A0A813LUH2_POLGL</name>
<feature type="region of interest" description="Disordered" evidence="1">
    <location>
        <begin position="459"/>
        <end position="485"/>
    </location>
</feature>
<dbReference type="InterPro" id="IPR032151">
    <property type="entry name" value="CFAP61_N"/>
</dbReference>
<dbReference type="Proteomes" id="UP000626109">
    <property type="component" value="Unassembled WGS sequence"/>
</dbReference>
<evidence type="ECO:0000259" key="2">
    <source>
        <dbReference type="Pfam" id="PF16092"/>
    </source>
</evidence>
<dbReference type="OMA" id="TMAEHED"/>
<accession>A0A813LUH2</accession>
<evidence type="ECO:0000313" key="3">
    <source>
        <dbReference type="EMBL" id="CAE8634990.1"/>
    </source>
</evidence>
<keyword evidence="6" id="KW-1185">Reference proteome</keyword>
<proteinExistence type="predicted"/>
<protein>
    <recommendedName>
        <fullName evidence="2">Cilia- and flagella-associated protein 61 N-terminal domain-containing protein</fullName>
    </recommendedName>
</protein>
<reference evidence="4" key="1">
    <citation type="submission" date="2021-02" db="EMBL/GenBank/DDBJ databases">
        <authorList>
            <person name="Dougan E. K."/>
            <person name="Rhodes N."/>
            <person name="Thang M."/>
            <person name="Chan C."/>
        </authorList>
    </citation>
    <scope>NUCLEOTIDE SEQUENCE</scope>
</reference>
<dbReference type="AlphaFoldDB" id="A0A813LUH2"/>
<evidence type="ECO:0000256" key="1">
    <source>
        <dbReference type="SAM" id="MobiDB-lite"/>
    </source>
</evidence>
<dbReference type="PANTHER" id="PTHR21178">
    <property type="entry name" value="CILIA- AND FLAGELLA-ASSOCIATED PROTEIN 61"/>
    <property type="match status" value="1"/>
</dbReference>
<feature type="non-terminal residue" evidence="4">
    <location>
        <position position="919"/>
    </location>
</feature>
<dbReference type="Pfam" id="PF16092">
    <property type="entry name" value="CFAP61_N"/>
    <property type="match status" value="1"/>
</dbReference>
<gene>
    <name evidence="3" type="ORF">PGLA1383_LOCUS50597</name>
    <name evidence="4" type="ORF">PGLA2088_LOCUS47769</name>
</gene>
<sequence length="919" mass="102265">MSAQAPVSDASFVVRRADPDDIDTINAMFERSFEDETAIDAFSHFHGALGGALKMPSSRQKWFVALVETCFMSLTVEDDENNIAGFALLDDNPLQMSSSDGHGTDWESWFQDAFKMPHVDCTNSLWFSCCLTEPEPGVMAEILRTTFSTMSELQHLLVFVPAGLTEESAQILLQPFETHFGQLKEDEDAPTQSAGHWAAPGADGSPPVVLMVSRHDVIVPLGIRMARVEDHDNLAAVFDAQSEVVTQVYGDFFIAELIEAQNEENRALVAEVDGRAVGLMCLTSDVDINVLAQCFQLDPYDNLLKPHYMKRVREHAQSVLQGGSDSALCSQGDFMQVALGSMDMGGLLDSIPKHEDGRISAVQLHGALQMQEFADEVGEALQDFEKGMMMLLWQRHFLEPMLEGGSLIQPGKVGECVATFMSLDISARKNIVGQVLAEWEKVEEILKLTREAICGVPEEEALEDKKNDDQEEGEDETAVARQSADGNGEQLDAVVFLKALSKEEGGPFSQDLLAELTMIIHWWTDEEISSPLSCCPEDGFRQALAKVMDSEEGLFVSHPNSPSWLANMPQHSKDVFCVNMCCLDQAYQTQALDFLLPAFSLYPEKDYCIITQPHTAPNTPLLNAFTIVPPQPQNTFGHVLYLIHRAALLGTPKVQYLKPHLLPQIGPLVHNFDSDTQKEIKESCDAFVKNAKGSDVKVFVAEFDEQVVGLVMLEMPKNDVVDRLRCCYHLDDYLLVEHHEGPGLSNKGHARLMHWVVNPLFQKYTRRLLQMSMRICGRTVLFVETDLLTTISPIFRELLQVAPRRPPQLKKALRKPPKVASFVNVEQEVPTEEDMREEERQKLLRDSGQTKALSIVAKKLLSETKIPVNSRIVVVGASDCGLSFLESLLSIPHLHFNSLTLLAPGGLEYHHSHHLPLVA</sequence>
<dbReference type="PANTHER" id="PTHR21178:SF8">
    <property type="entry name" value="CILIA- AND FLAGELLA-ASSOCIATED PROTEIN 61"/>
    <property type="match status" value="1"/>
</dbReference>
<dbReference type="Proteomes" id="UP000654075">
    <property type="component" value="Unassembled WGS sequence"/>
</dbReference>
<organism evidence="4 5">
    <name type="scientific">Polarella glacialis</name>
    <name type="common">Dinoflagellate</name>
    <dbReference type="NCBI Taxonomy" id="89957"/>
    <lineage>
        <taxon>Eukaryota</taxon>
        <taxon>Sar</taxon>
        <taxon>Alveolata</taxon>
        <taxon>Dinophyceae</taxon>
        <taxon>Suessiales</taxon>
        <taxon>Suessiaceae</taxon>
        <taxon>Polarella</taxon>
    </lineage>
</organism>
<dbReference type="EMBL" id="CAJNNW010036536">
    <property type="protein sequence ID" value="CAE8735317.1"/>
    <property type="molecule type" value="Genomic_DNA"/>
</dbReference>
<dbReference type="EMBL" id="CAJNNV010031199">
    <property type="protein sequence ID" value="CAE8634990.1"/>
    <property type="molecule type" value="Genomic_DNA"/>
</dbReference>
<evidence type="ECO:0000313" key="5">
    <source>
        <dbReference type="Proteomes" id="UP000626109"/>
    </source>
</evidence>
<dbReference type="InterPro" id="IPR038884">
    <property type="entry name" value="CFAP61"/>
</dbReference>